<accession>A0A424YX99</accession>
<protein>
    <submittedName>
        <fullName evidence="1">Uncharacterized protein</fullName>
    </submittedName>
</protein>
<reference evidence="1 2" key="1">
    <citation type="submission" date="2018-08" db="EMBL/GenBank/DDBJ databases">
        <title>The metabolism and importance of syntrophic acetate oxidation coupled to methane or sulfide production in haloalkaline environments.</title>
        <authorList>
            <person name="Timmers P.H.A."/>
            <person name="Vavourakis C.D."/>
            <person name="Sorokin D.Y."/>
            <person name="Sinninghe Damste J.S."/>
            <person name="Muyzer G."/>
            <person name="Stams A.J.M."/>
            <person name="Plugge C.M."/>
        </authorList>
    </citation>
    <scope>NUCLEOTIDE SEQUENCE [LARGE SCALE GENOMIC DNA]</scope>
    <source>
        <strain evidence="1">MSAO_Arc3</strain>
    </source>
</reference>
<name>A0A424YX99_9EURY</name>
<sequence length="119" mass="13765">MKEELSSIFLESLLELEGEYIRVLTIRSEYRGMCKQINPVDHSLLLKEVVEKRDDGWVEISNLMFIPGKSIITAYIDTTYPFDTHESLILSVKDGELNDYGVHGEKEEDKHNTDENIMN</sequence>
<evidence type="ECO:0000313" key="2">
    <source>
        <dbReference type="Proteomes" id="UP000284763"/>
    </source>
</evidence>
<proteinExistence type="predicted"/>
<evidence type="ECO:0000313" key="1">
    <source>
        <dbReference type="EMBL" id="RQD84865.1"/>
    </source>
</evidence>
<dbReference type="RefSeq" id="WP_259135462.1">
    <property type="nucleotide sequence ID" value="NZ_JANUCS010000015.1"/>
</dbReference>
<comment type="caution">
    <text evidence="1">The sequence shown here is derived from an EMBL/GenBank/DDBJ whole genome shotgun (WGS) entry which is preliminary data.</text>
</comment>
<dbReference type="Proteomes" id="UP000284763">
    <property type="component" value="Unassembled WGS sequence"/>
</dbReference>
<organism evidence="1 2">
    <name type="scientific">Methanosalsum natronophilum</name>
    <dbReference type="NCBI Taxonomy" id="768733"/>
    <lineage>
        <taxon>Archaea</taxon>
        <taxon>Methanobacteriati</taxon>
        <taxon>Methanobacteriota</taxon>
        <taxon>Stenosarchaea group</taxon>
        <taxon>Methanomicrobia</taxon>
        <taxon>Methanosarcinales</taxon>
        <taxon>Methanosarcinaceae</taxon>
        <taxon>Methanosalsum</taxon>
    </lineage>
</organism>
<gene>
    <name evidence="1" type="ORF">D5R95_05590</name>
</gene>
<dbReference type="AlphaFoldDB" id="A0A424YX99"/>
<dbReference type="EMBL" id="QZAB01000349">
    <property type="protein sequence ID" value="RQD84865.1"/>
    <property type="molecule type" value="Genomic_DNA"/>
</dbReference>